<evidence type="ECO:0000313" key="2">
    <source>
        <dbReference type="Proteomes" id="UP001589870"/>
    </source>
</evidence>
<protein>
    <submittedName>
        <fullName evidence="1">Ester cyclase</fullName>
    </submittedName>
</protein>
<proteinExistence type="predicted"/>
<dbReference type="RefSeq" id="WP_394300550.1">
    <property type="nucleotide sequence ID" value="NZ_JBHMQT010000012.1"/>
</dbReference>
<name>A0ABV6U1K1_9ACTN</name>
<keyword evidence="2" id="KW-1185">Reference proteome</keyword>
<dbReference type="PANTHER" id="PTHR38436">
    <property type="entry name" value="POLYKETIDE CYCLASE SNOAL-LIKE DOMAIN"/>
    <property type="match status" value="1"/>
</dbReference>
<dbReference type="InterPro" id="IPR009959">
    <property type="entry name" value="Cyclase_SnoaL-like"/>
</dbReference>
<dbReference type="Pfam" id="PF07366">
    <property type="entry name" value="SnoaL"/>
    <property type="match status" value="1"/>
</dbReference>
<evidence type="ECO:0000313" key="1">
    <source>
        <dbReference type="EMBL" id="MFC0862337.1"/>
    </source>
</evidence>
<dbReference type="InterPro" id="IPR032710">
    <property type="entry name" value="NTF2-like_dom_sf"/>
</dbReference>
<accession>A0ABV6U1K1</accession>
<comment type="caution">
    <text evidence="1">The sequence shown here is derived from an EMBL/GenBank/DDBJ whole genome shotgun (WGS) entry which is preliminary data.</text>
</comment>
<reference evidence="1 2" key="1">
    <citation type="submission" date="2024-09" db="EMBL/GenBank/DDBJ databases">
        <authorList>
            <person name="Sun Q."/>
            <person name="Mori K."/>
        </authorList>
    </citation>
    <scope>NUCLEOTIDE SEQUENCE [LARGE SCALE GENOMIC DNA]</scope>
    <source>
        <strain evidence="1 2">TBRC 1851</strain>
    </source>
</reference>
<dbReference type="EMBL" id="JBHMQT010000012">
    <property type="protein sequence ID" value="MFC0862337.1"/>
    <property type="molecule type" value="Genomic_DNA"/>
</dbReference>
<gene>
    <name evidence="1" type="ORF">ACFHYQ_08510</name>
</gene>
<sequence length="142" mass="15770">MPANIDAIVAEIHSHLAAENAQDLDELLDGMTEDCFNLVVPDPHRLYAGPEEVARRYRGLWATFPDLKVQMRRIISVQENIAVSEHTLSGTHGGSLFGVPATGRHVEVETAVVWDIVDGRIRGETVYFDLATMLRQVGHLQL</sequence>
<dbReference type="PANTHER" id="PTHR38436:SF1">
    <property type="entry name" value="ESTER CYCLASE"/>
    <property type="match status" value="1"/>
</dbReference>
<dbReference type="SUPFAM" id="SSF54427">
    <property type="entry name" value="NTF2-like"/>
    <property type="match status" value="1"/>
</dbReference>
<dbReference type="Proteomes" id="UP001589870">
    <property type="component" value="Unassembled WGS sequence"/>
</dbReference>
<organism evidence="1 2">
    <name type="scientific">Sphaerimonospora cavernae</name>
    <dbReference type="NCBI Taxonomy" id="1740611"/>
    <lineage>
        <taxon>Bacteria</taxon>
        <taxon>Bacillati</taxon>
        <taxon>Actinomycetota</taxon>
        <taxon>Actinomycetes</taxon>
        <taxon>Streptosporangiales</taxon>
        <taxon>Streptosporangiaceae</taxon>
        <taxon>Sphaerimonospora</taxon>
    </lineage>
</organism>
<dbReference type="Gene3D" id="3.10.450.50">
    <property type="match status" value="1"/>
</dbReference>